<accession>A0ABD1SAH5</accession>
<evidence type="ECO:0000313" key="2">
    <source>
        <dbReference type="EMBL" id="KAL2497651.1"/>
    </source>
</evidence>
<feature type="compositionally biased region" description="Basic and acidic residues" evidence="1">
    <location>
        <begin position="49"/>
        <end position="64"/>
    </location>
</feature>
<comment type="caution">
    <text evidence="2">The sequence shown here is derived from an EMBL/GenBank/DDBJ whole genome shotgun (WGS) entry which is preliminary data.</text>
</comment>
<proteinExistence type="predicted"/>
<name>A0ABD1SAH5_9LAMI</name>
<dbReference type="AlphaFoldDB" id="A0ABD1SAH5"/>
<evidence type="ECO:0000256" key="1">
    <source>
        <dbReference type="SAM" id="MobiDB-lite"/>
    </source>
</evidence>
<feature type="compositionally biased region" description="Polar residues" evidence="1">
    <location>
        <begin position="65"/>
        <end position="80"/>
    </location>
</feature>
<reference evidence="3" key="1">
    <citation type="submission" date="2024-07" db="EMBL/GenBank/DDBJ databases">
        <title>Two chromosome-level genome assemblies of Korean endemic species Abeliophyllum distichum and Forsythia ovata (Oleaceae).</title>
        <authorList>
            <person name="Jang H."/>
        </authorList>
    </citation>
    <scope>NUCLEOTIDE SEQUENCE [LARGE SCALE GENOMIC DNA]</scope>
</reference>
<sequence>MGQMIVAISARVLGTLASNTEVNPKESVTAITTKSEVQLSEIHVKRSVANKEKVSSTDEEHMEQTEQTTDIIESSGTPQVKATVPIKPYEPPISISSEITKARVRQAILQLSSFFLN</sequence>
<dbReference type="Proteomes" id="UP001604336">
    <property type="component" value="Unassembled WGS sequence"/>
</dbReference>
<protein>
    <submittedName>
        <fullName evidence="2">Uncharacterized protein</fullName>
    </submittedName>
</protein>
<organism evidence="2 3">
    <name type="scientific">Abeliophyllum distichum</name>
    <dbReference type="NCBI Taxonomy" id="126358"/>
    <lineage>
        <taxon>Eukaryota</taxon>
        <taxon>Viridiplantae</taxon>
        <taxon>Streptophyta</taxon>
        <taxon>Embryophyta</taxon>
        <taxon>Tracheophyta</taxon>
        <taxon>Spermatophyta</taxon>
        <taxon>Magnoliopsida</taxon>
        <taxon>eudicotyledons</taxon>
        <taxon>Gunneridae</taxon>
        <taxon>Pentapetalae</taxon>
        <taxon>asterids</taxon>
        <taxon>lamiids</taxon>
        <taxon>Lamiales</taxon>
        <taxon>Oleaceae</taxon>
        <taxon>Forsythieae</taxon>
        <taxon>Abeliophyllum</taxon>
    </lineage>
</organism>
<feature type="region of interest" description="Disordered" evidence="1">
    <location>
        <begin position="48"/>
        <end position="87"/>
    </location>
</feature>
<gene>
    <name evidence="2" type="ORF">Adt_23201</name>
</gene>
<evidence type="ECO:0000313" key="3">
    <source>
        <dbReference type="Proteomes" id="UP001604336"/>
    </source>
</evidence>
<dbReference type="EMBL" id="JBFOLK010000007">
    <property type="protein sequence ID" value="KAL2497651.1"/>
    <property type="molecule type" value="Genomic_DNA"/>
</dbReference>
<keyword evidence="3" id="KW-1185">Reference proteome</keyword>